<dbReference type="Proteomes" id="UP000526033">
    <property type="component" value="Unassembled WGS sequence"/>
</dbReference>
<feature type="transmembrane region" description="Helical" evidence="1">
    <location>
        <begin position="111"/>
        <end position="129"/>
    </location>
</feature>
<evidence type="ECO:0000256" key="1">
    <source>
        <dbReference type="SAM" id="Phobius"/>
    </source>
</evidence>
<comment type="caution">
    <text evidence="2">The sequence shown here is derived from an EMBL/GenBank/DDBJ whole genome shotgun (WGS) entry which is preliminary data.</text>
</comment>
<keyword evidence="1" id="KW-0472">Membrane</keyword>
<keyword evidence="1" id="KW-1133">Transmembrane helix</keyword>
<feature type="transmembrane region" description="Helical" evidence="1">
    <location>
        <begin position="27"/>
        <end position="56"/>
    </location>
</feature>
<protein>
    <submittedName>
        <fullName evidence="2">Uncharacterized protein</fullName>
    </submittedName>
</protein>
<feature type="transmembrane region" description="Helical" evidence="1">
    <location>
        <begin position="76"/>
        <end position="99"/>
    </location>
</feature>
<evidence type="ECO:0000313" key="2">
    <source>
        <dbReference type="EMBL" id="NMB69765.1"/>
    </source>
</evidence>
<organism evidence="2 3">
    <name type="scientific">candidate division WWE3 bacterium</name>
    <dbReference type="NCBI Taxonomy" id="2053526"/>
    <lineage>
        <taxon>Bacteria</taxon>
        <taxon>Katanobacteria</taxon>
    </lineage>
</organism>
<accession>A0A7X9DJR7</accession>
<dbReference type="EMBL" id="JAAZNL010000010">
    <property type="protein sequence ID" value="NMB69765.1"/>
    <property type="molecule type" value="Genomic_DNA"/>
</dbReference>
<dbReference type="AlphaFoldDB" id="A0A7X9DJR7"/>
<gene>
    <name evidence="2" type="ORF">GYA27_00985</name>
</gene>
<proteinExistence type="predicted"/>
<keyword evidence="1" id="KW-0812">Transmembrane</keyword>
<name>A0A7X9DJR7_UNCKA</name>
<evidence type="ECO:0000313" key="3">
    <source>
        <dbReference type="Proteomes" id="UP000526033"/>
    </source>
</evidence>
<sequence length="226" mass="26537">MVEKTESLDNSMVQKIKKGEMCMKPKYVFVGIYALIITGIASLFLISAWFANVLFYKVRSHNLWRYLSFGEPGMQAFWHNIPFGAIILALLIFIAGIFWLKRFDICYKKNFTFITIFFLTAVVSSALLMDRYGLNKTLDQKKYLWEMYHNQFINPDWVIGTVIHRDPKGYYIRNVDGRFFRAVPITLNTKLPNLNRSECLKIKGIITDEYTIRATNIYKCSYRFIP</sequence>
<reference evidence="2 3" key="1">
    <citation type="journal article" date="2020" name="Biotechnol. Biofuels">
        <title>New insights from the biogas microbiome by comprehensive genome-resolved metagenomics of nearly 1600 species originating from multiple anaerobic digesters.</title>
        <authorList>
            <person name="Campanaro S."/>
            <person name="Treu L."/>
            <person name="Rodriguez-R L.M."/>
            <person name="Kovalovszki A."/>
            <person name="Ziels R.M."/>
            <person name="Maus I."/>
            <person name="Zhu X."/>
            <person name="Kougias P.G."/>
            <person name="Basile A."/>
            <person name="Luo G."/>
            <person name="Schluter A."/>
            <person name="Konstantinidis K.T."/>
            <person name="Angelidaki I."/>
        </authorList>
    </citation>
    <scope>NUCLEOTIDE SEQUENCE [LARGE SCALE GENOMIC DNA]</scope>
    <source>
        <strain evidence="2">AS27yjCOA_165</strain>
    </source>
</reference>